<dbReference type="NCBIfam" id="TIGR01764">
    <property type="entry name" value="excise"/>
    <property type="match status" value="1"/>
</dbReference>
<sequence>MTLQLKQVVQQEDLRLVQDALTQLEQGERTVTLPSVLTPFLSDLLRHIQQGEALTVVTTEQELTTNEAATLLGVSRPFLIHNLLDAGLLPFHRVGSHRRISAGDLLAYREEQQRRYALLDELAQEAQDLDLY</sequence>
<feature type="domain" description="Helix-turn-helix" evidence="1">
    <location>
        <begin position="63"/>
        <end position="112"/>
    </location>
</feature>
<evidence type="ECO:0000313" key="2">
    <source>
        <dbReference type="EMBL" id="AFD27274.1"/>
    </source>
</evidence>
<dbReference type="KEGG" id="dgo:DGo_PB0005"/>
<proteinExistence type="predicted"/>
<evidence type="ECO:0000259" key="1">
    <source>
        <dbReference type="Pfam" id="PF12728"/>
    </source>
</evidence>
<dbReference type="GO" id="GO:0003677">
    <property type="term" value="F:DNA binding"/>
    <property type="evidence" value="ECO:0007669"/>
    <property type="project" value="InterPro"/>
</dbReference>
<protein>
    <submittedName>
        <fullName evidence="2">DNA binding domain, excisionase family</fullName>
    </submittedName>
</protein>
<geneLocation type="plasmid" evidence="2 3">
    <name>P2</name>
</geneLocation>
<dbReference type="InterPro" id="IPR010093">
    <property type="entry name" value="SinI_DNA-bd"/>
</dbReference>
<reference evidence="2 3" key="1">
    <citation type="journal article" date="2012" name="PLoS ONE">
        <title>Genome sequence and transcriptome analysis of the radioresistant bacterium Deinococcus gobiensis: insights into the extreme environmental adaptations.</title>
        <authorList>
            <person name="Yuan M."/>
            <person name="Chen M."/>
            <person name="Zhang W."/>
            <person name="Lu W."/>
            <person name="Wang J."/>
            <person name="Yang M."/>
            <person name="Zhao P."/>
            <person name="Tang R."/>
            <person name="Li X."/>
            <person name="Hao Y."/>
            <person name="Zhou Z."/>
            <person name="Zhan Y."/>
            <person name="Yu H."/>
            <person name="Teng C."/>
            <person name="Yan Y."/>
            <person name="Ping S."/>
            <person name="Wang Y."/>
            <person name="Lin M."/>
        </authorList>
    </citation>
    <scope>NUCLEOTIDE SEQUENCE [LARGE SCALE GENOMIC DNA]</scope>
    <source>
        <strain evidence="3">DSM 21396 / JCM 16679 / CGMCC 1.7299 / I-0</strain>
        <plasmid evidence="2">P2</plasmid>
    </source>
</reference>
<dbReference type="Pfam" id="PF12728">
    <property type="entry name" value="HTH_17"/>
    <property type="match status" value="1"/>
</dbReference>
<name>H8H177_DEIGI</name>
<evidence type="ECO:0000313" key="3">
    <source>
        <dbReference type="Proteomes" id="UP000007575"/>
    </source>
</evidence>
<organism evidence="2 3">
    <name type="scientific">Deinococcus gobiensis (strain DSM 21396 / JCM 16679 / CGMCC 1.7299 / I-0)</name>
    <dbReference type="NCBI Taxonomy" id="745776"/>
    <lineage>
        <taxon>Bacteria</taxon>
        <taxon>Thermotogati</taxon>
        <taxon>Deinococcota</taxon>
        <taxon>Deinococci</taxon>
        <taxon>Deinococcales</taxon>
        <taxon>Deinococcaceae</taxon>
        <taxon>Deinococcus</taxon>
    </lineage>
</organism>
<dbReference type="EMBL" id="CP002193">
    <property type="protein sequence ID" value="AFD27274.1"/>
    <property type="molecule type" value="Genomic_DNA"/>
</dbReference>
<dbReference type="PATRIC" id="fig|745776.4.peg.3421"/>
<dbReference type="RefSeq" id="WP_014686371.1">
    <property type="nucleotide sequence ID" value="NC_017791.1"/>
</dbReference>
<dbReference type="AlphaFoldDB" id="H8H177"/>
<keyword evidence="3" id="KW-1185">Reference proteome</keyword>
<dbReference type="OrthoDB" id="72351at2"/>
<dbReference type="HOGENOM" id="CLU_106726_4_1_0"/>
<dbReference type="InterPro" id="IPR041657">
    <property type="entry name" value="HTH_17"/>
</dbReference>
<gene>
    <name evidence="2" type="ordered locus">DGo_PB0005</name>
</gene>
<keyword evidence="2" id="KW-0614">Plasmid</keyword>
<accession>H8H177</accession>
<dbReference type="Proteomes" id="UP000007575">
    <property type="component" value="Plasmid P2"/>
</dbReference>